<keyword evidence="3" id="KW-1185">Reference proteome</keyword>
<reference evidence="3" key="1">
    <citation type="journal article" date="2017" name="Nat. Commun.">
        <title>The North American bullfrog draft genome provides insight into hormonal regulation of long noncoding RNA.</title>
        <authorList>
            <person name="Hammond S.A."/>
            <person name="Warren R.L."/>
            <person name="Vandervalk B.P."/>
            <person name="Kucuk E."/>
            <person name="Khan H."/>
            <person name="Gibb E.A."/>
            <person name="Pandoh P."/>
            <person name="Kirk H."/>
            <person name="Zhao Y."/>
            <person name="Jones M."/>
            <person name="Mungall A.J."/>
            <person name="Coope R."/>
            <person name="Pleasance S."/>
            <person name="Moore R.A."/>
            <person name="Holt R.A."/>
            <person name="Round J.M."/>
            <person name="Ohora S."/>
            <person name="Walle B.V."/>
            <person name="Veldhoen N."/>
            <person name="Helbing C.C."/>
            <person name="Birol I."/>
        </authorList>
    </citation>
    <scope>NUCLEOTIDE SEQUENCE [LARGE SCALE GENOMIC DNA]</scope>
</reference>
<gene>
    <name evidence="2" type="ORF">AB205_0068340</name>
</gene>
<feature type="coiled-coil region" evidence="1">
    <location>
        <begin position="95"/>
        <end position="122"/>
    </location>
</feature>
<sequence>MFHIPISALQYLWEKRLGTFEDTREPLPPKEGEIPTPQAEDVEGEVYEDSEIVTTTGECLRPQLQVMWMLWKKNLISPESAQILIRERMGCNRNSENIKENINDVQKKLKNIIDVLKKLKNIIDVLGRI</sequence>
<accession>A0A2G9QDX0</accession>
<keyword evidence="1" id="KW-0175">Coiled coil</keyword>
<organism evidence="2 3">
    <name type="scientific">Aquarana catesbeiana</name>
    <name type="common">American bullfrog</name>
    <name type="synonym">Rana catesbeiana</name>
    <dbReference type="NCBI Taxonomy" id="8400"/>
    <lineage>
        <taxon>Eukaryota</taxon>
        <taxon>Metazoa</taxon>
        <taxon>Chordata</taxon>
        <taxon>Craniata</taxon>
        <taxon>Vertebrata</taxon>
        <taxon>Euteleostomi</taxon>
        <taxon>Amphibia</taxon>
        <taxon>Batrachia</taxon>
        <taxon>Anura</taxon>
        <taxon>Neobatrachia</taxon>
        <taxon>Ranoidea</taxon>
        <taxon>Ranidae</taxon>
        <taxon>Aquarana</taxon>
    </lineage>
</organism>
<dbReference type="AlphaFoldDB" id="A0A2G9QDX0"/>
<evidence type="ECO:0000313" key="3">
    <source>
        <dbReference type="Proteomes" id="UP000228934"/>
    </source>
</evidence>
<evidence type="ECO:0000256" key="1">
    <source>
        <dbReference type="SAM" id="Coils"/>
    </source>
</evidence>
<dbReference type="Proteomes" id="UP000228934">
    <property type="component" value="Unassembled WGS sequence"/>
</dbReference>
<protein>
    <submittedName>
        <fullName evidence="2">Uncharacterized protein</fullName>
    </submittedName>
</protein>
<evidence type="ECO:0000313" key="2">
    <source>
        <dbReference type="EMBL" id="PIO13705.1"/>
    </source>
</evidence>
<name>A0A2G9QDX0_AQUCT</name>
<proteinExistence type="predicted"/>
<dbReference type="EMBL" id="KZ028246">
    <property type="protein sequence ID" value="PIO13705.1"/>
    <property type="molecule type" value="Genomic_DNA"/>
</dbReference>